<keyword evidence="1" id="KW-0732">Signal</keyword>
<feature type="domain" description="Peptidase M16 N-terminal" evidence="2">
    <location>
        <begin position="41"/>
        <end position="153"/>
    </location>
</feature>
<evidence type="ECO:0000259" key="3">
    <source>
        <dbReference type="Pfam" id="PF05193"/>
    </source>
</evidence>
<organism evidence="4 5">
    <name type="scientific">Oceanibaculum pacificum</name>
    <dbReference type="NCBI Taxonomy" id="580166"/>
    <lineage>
        <taxon>Bacteria</taxon>
        <taxon>Pseudomonadati</taxon>
        <taxon>Pseudomonadota</taxon>
        <taxon>Alphaproteobacteria</taxon>
        <taxon>Rhodospirillales</taxon>
        <taxon>Oceanibaculaceae</taxon>
        <taxon>Oceanibaculum</taxon>
    </lineage>
</organism>
<evidence type="ECO:0000259" key="2">
    <source>
        <dbReference type="Pfam" id="PF00675"/>
    </source>
</evidence>
<dbReference type="PANTHER" id="PTHR11851">
    <property type="entry name" value="METALLOPROTEASE"/>
    <property type="match status" value="1"/>
</dbReference>
<keyword evidence="5" id="KW-1185">Reference proteome</keyword>
<reference evidence="4 5" key="1">
    <citation type="submission" date="2015-12" db="EMBL/GenBank/DDBJ databases">
        <title>Genome sequence of Oceanibaculum pacificum MCCC 1A02656.</title>
        <authorList>
            <person name="Lu L."/>
            <person name="Lai Q."/>
            <person name="Shao Z."/>
            <person name="Qian P."/>
        </authorList>
    </citation>
    <scope>NUCLEOTIDE SEQUENCE [LARGE SCALE GENOMIC DNA]</scope>
    <source>
        <strain evidence="4 5">MCCC 1A02656</strain>
    </source>
</reference>
<dbReference type="InterPro" id="IPR011249">
    <property type="entry name" value="Metalloenz_LuxS/M16"/>
</dbReference>
<evidence type="ECO:0000313" key="4">
    <source>
        <dbReference type="EMBL" id="KZD11939.1"/>
    </source>
</evidence>
<dbReference type="RefSeq" id="WP_067553506.1">
    <property type="nucleotide sequence ID" value="NZ_LPXN01000069.1"/>
</dbReference>
<dbReference type="Pfam" id="PF00675">
    <property type="entry name" value="Peptidase_M16"/>
    <property type="match status" value="1"/>
</dbReference>
<dbReference type="InterPro" id="IPR007863">
    <property type="entry name" value="Peptidase_M16_C"/>
</dbReference>
<evidence type="ECO:0000256" key="1">
    <source>
        <dbReference type="SAM" id="SignalP"/>
    </source>
</evidence>
<dbReference type="EMBL" id="LPXN01000069">
    <property type="protein sequence ID" value="KZD11939.1"/>
    <property type="molecule type" value="Genomic_DNA"/>
</dbReference>
<dbReference type="Pfam" id="PF05193">
    <property type="entry name" value="Peptidase_M16_C"/>
    <property type="match status" value="1"/>
</dbReference>
<dbReference type="GO" id="GO:0006508">
    <property type="term" value="P:proteolysis"/>
    <property type="evidence" value="ECO:0007669"/>
    <property type="project" value="UniProtKB-KW"/>
</dbReference>
<dbReference type="STRING" id="580166.AUP43_17870"/>
<sequence>MPKATFRLLLALLVAPLLAVQAYAIDIQRVVSPGGIEAWLVEDHTNPIVALEVGFRGGSASEPAGKEGLAQLATDLLTEGAGDLDSQAFQKRLSDLSISLYFSASRDSLQAGFRTLTDNRDTAFELMHLALTEPRFDAEPVERARSQMLVGLKRELERPGSIASRAFWRSAFPQHPYGSPPSGTPQSVAGLTVADMEEFIDRRFARNNLLIGVVGDITPAELGEQLDALFEGLPERANVPEVAEAKPDFAGDLMVIDRNIPQSTVLFGQPGVKRSDPDFFAVSILGEVIGGGFGSRLTEEIREKRGLAYSVYAGLAPLDHAALLVGNVGTANARVSESLDLVRQEWAKLAAEGPSAEEVADAKAYLTGSYWLGLENSSRIAGTLVAIQREDLGIDYLDKRASLIDAVTMDDLKRVAKNLFDAKALTFVVVGKPAGVTPTKPAPGQDS</sequence>
<feature type="chain" id="PRO_5007602454" evidence="1">
    <location>
        <begin position="25"/>
        <end position="447"/>
    </location>
</feature>
<evidence type="ECO:0000313" key="5">
    <source>
        <dbReference type="Proteomes" id="UP000076400"/>
    </source>
</evidence>
<keyword evidence="4" id="KW-0378">Hydrolase</keyword>
<dbReference type="SUPFAM" id="SSF63411">
    <property type="entry name" value="LuxS/MPP-like metallohydrolase"/>
    <property type="match status" value="2"/>
</dbReference>
<gene>
    <name evidence="4" type="ORF">AUP43_17870</name>
</gene>
<comment type="caution">
    <text evidence="4">The sequence shown here is derived from an EMBL/GenBank/DDBJ whole genome shotgun (WGS) entry which is preliminary data.</text>
</comment>
<feature type="signal peptide" evidence="1">
    <location>
        <begin position="1"/>
        <end position="24"/>
    </location>
</feature>
<proteinExistence type="predicted"/>
<dbReference type="AlphaFoldDB" id="A0A154WEM1"/>
<dbReference type="GO" id="GO:0046872">
    <property type="term" value="F:metal ion binding"/>
    <property type="evidence" value="ECO:0007669"/>
    <property type="project" value="InterPro"/>
</dbReference>
<feature type="domain" description="Peptidase M16 C-terminal" evidence="3">
    <location>
        <begin position="191"/>
        <end position="365"/>
    </location>
</feature>
<dbReference type="InterPro" id="IPR011765">
    <property type="entry name" value="Pept_M16_N"/>
</dbReference>
<name>A0A154WEM1_9PROT</name>
<dbReference type="PANTHER" id="PTHR11851:SF224">
    <property type="entry name" value="PROCESSING PROTEASE"/>
    <property type="match status" value="1"/>
</dbReference>
<accession>A0A154WEM1</accession>
<dbReference type="OrthoDB" id="9811314at2"/>
<dbReference type="Gene3D" id="3.30.830.10">
    <property type="entry name" value="Metalloenzyme, LuxS/M16 peptidase-like"/>
    <property type="match status" value="2"/>
</dbReference>
<dbReference type="InterPro" id="IPR050361">
    <property type="entry name" value="MPP/UQCRC_Complex"/>
</dbReference>
<keyword evidence="4" id="KW-0645">Protease</keyword>
<dbReference type="GO" id="GO:0008233">
    <property type="term" value="F:peptidase activity"/>
    <property type="evidence" value="ECO:0007669"/>
    <property type="project" value="UniProtKB-KW"/>
</dbReference>
<dbReference type="Proteomes" id="UP000076400">
    <property type="component" value="Unassembled WGS sequence"/>
</dbReference>
<protein>
    <submittedName>
        <fullName evidence="4">Zinc protease</fullName>
    </submittedName>
</protein>